<dbReference type="EMBL" id="QUSY01000014">
    <property type="protein sequence ID" value="RHY34905.1"/>
    <property type="molecule type" value="Genomic_DNA"/>
</dbReference>
<dbReference type="AlphaFoldDB" id="A0A418B9M9"/>
<protein>
    <recommendedName>
        <fullName evidence="3">C3H1-type domain-containing protein</fullName>
    </recommendedName>
</protein>
<dbReference type="VEuPathDB" id="FungiDB:H310_13199"/>
<feature type="region of interest" description="Disordered" evidence="2">
    <location>
        <begin position="235"/>
        <end position="269"/>
    </location>
</feature>
<feature type="compositionally biased region" description="Polar residues" evidence="2">
    <location>
        <begin position="336"/>
        <end position="348"/>
    </location>
</feature>
<keyword evidence="1" id="KW-0862">Zinc</keyword>
<evidence type="ECO:0000313" key="5">
    <source>
        <dbReference type="Proteomes" id="UP000285060"/>
    </source>
</evidence>
<keyword evidence="1" id="KW-0479">Metal-binding</keyword>
<evidence type="ECO:0000256" key="1">
    <source>
        <dbReference type="PROSITE-ProRule" id="PRU00723"/>
    </source>
</evidence>
<sequence>MPMLRSHRKQIVDLGYLVGSLWTGIRCVYLALLVSGRCYFIAHNYEIRETWLFAPLRQQDRPQSMANASENEPSQHVWTILDGTLVLNQDKLCYVISDMLAMNGVSVMSLKLEDRLKVSIQPAPLFLVCAPKKPVFKLNVFDKGMSVFYDWITFPQDAYDHFCADKKVSHRIIECVFDPDMPTFIPSDDKSDNSGHTNFHHDVHGVGYRKALVHDPIRSDELEFFFTDHHHQYPSKAPPATATGPTLSSMPPPNLAPDEIEKWKKSGGGGGPTGQGVCYDFQNKGVCQRGAKCHFSHCACHNVCQCTPAAHTYGQRPDFRRNDLDAPPPETLLGPTESSSGADGTTAPTGPLDDHHGNGGVEGGVARDHVQVESVLCVGIEASAASAGVAKGAVLECLGGAATIATSRASKQLATAVSSGVYAPLTSCDKEAVAAKRALLTATANRRMWSSLGVLDAADGGGAKKKLKKAPGRSAKVGWIVSALGEVSYVRGATAGGDKA</sequence>
<gene>
    <name evidence="4" type="ORF">DYB32_000601</name>
</gene>
<comment type="caution">
    <text evidence="4">The sequence shown here is derived from an EMBL/GenBank/DDBJ whole genome shotgun (WGS) entry which is preliminary data.</text>
</comment>
<keyword evidence="1" id="KW-0863">Zinc-finger</keyword>
<dbReference type="PROSITE" id="PS50103">
    <property type="entry name" value="ZF_C3H1"/>
    <property type="match status" value="1"/>
</dbReference>
<dbReference type="InterPro" id="IPR000571">
    <property type="entry name" value="Znf_CCCH"/>
</dbReference>
<name>A0A418B9M9_9STRA</name>
<reference evidence="4 5" key="1">
    <citation type="submission" date="2018-08" db="EMBL/GenBank/DDBJ databases">
        <title>Aphanomyces genome sequencing and annotation.</title>
        <authorList>
            <person name="Minardi D."/>
            <person name="Oidtmann B."/>
            <person name="Van Der Giezen M."/>
            <person name="Studholme D.J."/>
        </authorList>
    </citation>
    <scope>NUCLEOTIDE SEQUENCE [LARGE SCALE GENOMIC DNA]</scope>
    <source>
        <strain evidence="4 5">NJM0002</strain>
    </source>
</reference>
<feature type="domain" description="C3H1-type" evidence="3">
    <location>
        <begin position="272"/>
        <end position="300"/>
    </location>
</feature>
<accession>A0A418B9M9</accession>
<feature type="region of interest" description="Disordered" evidence="2">
    <location>
        <begin position="317"/>
        <end position="364"/>
    </location>
</feature>
<evidence type="ECO:0000259" key="3">
    <source>
        <dbReference type="PROSITE" id="PS50103"/>
    </source>
</evidence>
<dbReference type="GO" id="GO:0008270">
    <property type="term" value="F:zinc ion binding"/>
    <property type="evidence" value="ECO:0007669"/>
    <property type="project" value="UniProtKB-KW"/>
</dbReference>
<dbReference type="Proteomes" id="UP000285060">
    <property type="component" value="Unassembled WGS sequence"/>
</dbReference>
<evidence type="ECO:0000313" key="4">
    <source>
        <dbReference type="EMBL" id="RHY34905.1"/>
    </source>
</evidence>
<dbReference type="Gene3D" id="3.30.470.30">
    <property type="entry name" value="DNA ligase/mRNA capping enzyme"/>
    <property type="match status" value="1"/>
</dbReference>
<keyword evidence="5" id="KW-1185">Reference proteome</keyword>
<organism evidence="4 5">
    <name type="scientific">Aphanomyces invadans</name>
    <dbReference type="NCBI Taxonomy" id="157072"/>
    <lineage>
        <taxon>Eukaryota</taxon>
        <taxon>Sar</taxon>
        <taxon>Stramenopiles</taxon>
        <taxon>Oomycota</taxon>
        <taxon>Saprolegniomycetes</taxon>
        <taxon>Saprolegniales</taxon>
        <taxon>Verrucalvaceae</taxon>
        <taxon>Aphanomyces</taxon>
    </lineage>
</organism>
<evidence type="ECO:0000256" key="2">
    <source>
        <dbReference type="SAM" id="MobiDB-lite"/>
    </source>
</evidence>
<feature type="zinc finger region" description="C3H1-type" evidence="1">
    <location>
        <begin position="272"/>
        <end position="300"/>
    </location>
</feature>
<proteinExistence type="predicted"/>